<evidence type="ECO:0008006" key="14">
    <source>
        <dbReference type="Google" id="ProtNLM"/>
    </source>
</evidence>
<evidence type="ECO:0000256" key="11">
    <source>
        <dbReference type="ARBA" id="ARBA00023136"/>
    </source>
</evidence>
<comment type="caution">
    <text evidence="12">The sequence shown here is derived from an EMBL/GenBank/DDBJ whole genome shotgun (WGS) entry which is preliminary data.</text>
</comment>
<dbReference type="PRINTS" id="PR00385">
    <property type="entry name" value="P450"/>
</dbReference>
<keyword evidence="5" id="KW-0812">Transmembrane</keyword>
<keyword evidence="7" id="KW-1133">Transmembrane helix</keyword>
<evidence type="ECO:0000256" key="9">
    <source>
        <dbReference type="ARBA" id="ARBA00023004"/>
    </source>
</evidence>
<dbReference type="Proteomes" id="UP000836841">
    <property type="component" value="Unassembled WGS sequence"/>
</dbReference>
<sequence length="428" mass="48169">MEITILYTLLTVLFLAAAFKFLSAARSQRRKNLPPSPPALPFIGHLHLVKHPVHRSLHGLAQKLGPVFSLRFGSRPVVYFSYNHTGIGASPYGDHWRNLRRLMAIEIFSTSRLNAFLSVRRDEIRFLLRSLNAISSNGFARVELKSKLNELTFNNIMRMIAGKRYYGDELENAEEAEVFRKLVTQVFAFGGASNPNDFLPNVGRIHKKIDGFLQGLIDEHRRDKKNSMIDHLLSCKKHNRSITLIKSSGAHNAGTDTSAVTMEWAMSLLVNHPEREIDSHVGQDRLVDELDLSNLHYLHAIISETFRLFPAAPLLVPHMPSEDCTIGGYDVPRGSILLVNAWSIHRDPNVWDDPTSFKPERFEGGPVQGWTGATYCGLWPGIIDPVFRVGEVSENPVDFKEGKGTTMPKLEPLEVMCKARSIMNKVIV</sequence>
<comment type="cofactor">
    <cofactor evidence="1">
        <name>heme</name>
        <dbReference type="ChEBI" id="CHEBI:30413"/>
    </cofactor>
</comment>
<evidence type="ECO:0000313" key="13">
    <source>
        <dbReference type="Proteomes" id="UP000836841"/>
    </source>
</evidence>
<evidence type="ECO:0000256" key="4">
    <source>
        <dbReference type="ARBA" id="ARBA00022617"/>
    </source>
</evidence>
<keyword evidence="6" id="KW-0479">Metal-binding</keyword>
<keyword evidence="10" id="KW-0503">Monooxygenase</keyword>
<gene>
    <name evidence="12" type="ORF">TAV2_LOCUS26102</name>
</gene>
<dbReference type="AlphaFoldDB" id="A0AAU9TAM1"/>
<dbReference type="GO" id="GO:0016705">
    <property type="term" value="F:oxidoreductase activity, acting on paired donors, with incorporation or reduction of molecular oxygen"/>
    <property type="evidence" value="ECO:0007669"/>
    <property type="project" value="InterPro"/>
</dbReference>
<evidence type="ECO:0000256" key="1">
    <source>
        <dbReference type="ARBA" id="ARBA00001971"/>
    </source>
</evidence>
<accession>A0AAU9TAM1</accession>
<dbReference type="GO" id="GO:0016020">
    <property type="term" value="C:membrane"/>
    <property type="evidence" value="ECO:0007669"/>
    <property type="project" value="UniProtKB-SubCell"/>
</dbReference>
<evidence type="ECO:0000313" key="12">
    <source>
        <dbReference type="EMBL" id="CAH2080383.1"/>
    </source>
</evidence>
<dbReference type="InterPro" id="IPR001128">
    <property type="entry name" value="Cyt_P450"/>
</dbReference>
<dbReference type="Gene3D" id="1.10.630.10">
    <property type="entry name" value="Cytochrome P450"/>
    <property type="match status" value="1"/>
</dbReference>
<dbReference type="EMBL" id="CAJVSB020000889">
    <property type="protein sequence ID" value="CAH2080383.1"/>
    <property type="molecule type" value="Genomic_DNA"/>
</dbReference>
<keyword evidence="11" id="KW-0472">Membrane</keyword>
<dbReference type="SUPFAM" id="SSF48264">
    <property type="entry name" value="Cytochrome P450"/>
    <property type="match status" value="1"/>
</dbReference>
<comment type="subcellular location">
    <subcellularLocation>
        <location evidence="2">Membrane</location>
        <topology evidence="2">Single-pass membrane protein</topology>
    </subcellularLocation>
</comment>
<dbReference type="GO" id="GO:0004497">
    <property type="term" value="F:monooxygenase activity"/>
    <property type="evidence" value="ECO:0007669"/>
    <property type="project" value="UniProtKB-KW"/>
</dbReference>
<keyword evidence="13" id="KW-1185">Reference proteome</keyword>
<evidence type="ECO:0000256" key="2">
    <source>
        <dbReference type="ARBA" id="ARBA00004167"/>
    </source>
</evidence>
<keyword evidence="8" id="KW-0560">Oxidoreductase</keyword>
<evidence type="ECO:0000256" key="10">
    <source>
        <dbReference type="ARBA" id="ARBA00023033"/>
    </source>
</evidence>
<dbReference type="Pfam" id="PF00067">
    <property type="entry name" value="p450"/>
    <property type="match status" value="2"/>
</dbReference>
<dbReference type="PANTHER" id="PTHR47947:SF62">
    <property type="entry name" value="CYTOCHROME P450, FAMILY 81, SUBFAMILY D, POLYPEPTIDE 5"/>
    <property type="match status" value="1"/>
</dbReference>
<name>A0AAU9TAM1_THLAR</name>
<comment type="similarity">
    <text evidence="3">Belongs to the cytochrome P450 family.</text>
</comment>
<dbReference type="GO" id="GO:0005506">
    <property type="term" value="F:iron ion binding"/>
    <property type="evidence" value="ECO:0007669"/>
    <property type="project" value="InterPro"/>
</dbReference>
<evidence type="ECO:0000256" key="5">
    <source>
        <dbReference type="ARBA" id="ARBA00022692"/>
    </source>
</evidence>
<keyword evidence="4" id="KW-0349">Heme</keyword>
<feature type="non-terminal residue" evidence="12">
    <location>
        <position position="428"/>
    </location>
</feature>
<dbReference type="InterPro" id="IPR002401">
    <property type="entry name" value="Cyt_P450_E_grp-I"/>
</dbReference>
<evidence type="ECO:0000256" key="8">
    <source>
        <dbReference type="ARBA" id="ARBA00023002"/>
    </source>
</evidence>
<proteinExistence type="inferred from homology"/>
<dbReference type="InterPro" id="IPR036396">
    <property type="entry name" value="Cyt_P450_sf"/>
</dbReference>
<dbReference type="PANTHER" id="PTHR47947">
    <property type="entry name" value="CYTOCHROME P450 82C3-RELATED"/>
    <property type="match status" value="1"/>
</dbReference>
<evidence type="ECO:0000256" key="7">
    <source>
        <dbReference type="ARBA" id="ARBA00022989"/>
    </source>
</evidence>
<keyword evidence="9" id="KW-0408">Iron</keyword>
<dbReference type="GO" id="GO:0020037">
    <property type="term" value="F:heme binding"/>
    <property type="evidence" value="ECO:0007669"/>
    <property type="project" value="InterPro"/>
</dbReference>
<dbReference type="PRINTS" id="PR00463">
    <property type="entry name" value="EP450I"/>
</dbReference>
<evidence type="ECO:0000256" key="6">
    <source>
        <dbReference type="ARBA" id="ARBA00022723"/>
    </source>
</evidence>
<organism evidence="12 13">
    <name type="scientific">Thlaspi arvense</name>
    <name type="common">Field penny-cress</name>
    <dbReference type="NCBI Taxonomy" id="13288"/>
    <lineage>
        <taxon>Eukaryota</taxon>
        <taxon>Viridiplantae</taxon>
        <taxon>Streptophyta</taxon>
        <taxon>Embryophyta</taxon>
        <taxon>Tracheophyta</taxon>
        <taxon>Spermatophyta</taxon>
        <taxon>Magnoliopsida</taxon>
        <taxon>eudicotyledons</taxon>
        <taxon>Gunneridae</taxon>
        <taxon>Pentapetalae</taxon>
        <taxon>rosids</taxon>
        <taxon>malvids</taxon>
        <taxon>Brassicales</taxon>
        <taxon>Brassicaceae</taxon>
        <taxon>Thlaspideae</taxon>
        <taxon>Thlaspi</taxon>
    </lineage>
</organism>
<reference evidence="12 13" key="1">
    <citation type="submission" date="2022-03" db="EMBL/GenBank/DDBJ databases">
        <authorList>
            <person name="Nunn A."/>
            <person name="Chopra R."/>
            <person name="Nunn A."/>
            <person name="Contreras Garrido A."/>
        </authorList>
    </citation>
    <scope>NUCLEOTIDE SEQUENCE [LARGE SCALE GENOMIC DNA]</scope>
</reference>
<dbReference type="InterPro" id="IPR050651">
    <property type="entry name" value="Plant_Cytochrome_P450_Monoox"/>
</dbReference>
<protein>
    <recommendedName>
        <fullName evidence="14">Cytochrome P450</fullName>
    </recommendedName>
</protein>
<evidence type="ECO:0000256" key="3">
    <source>
        <dbReference type="ARBA" id="ARBA00010617"/>
    </source>
</evidence>